<feature type="compositionally biased region" description="Acidic residues" evidence="1">
    <location>
        <begin position="21"/>
        <end position="37"/>
    </location>
</feature>
<dbReference type="EMBL" id="JAACJM010000056">
    <property type="protein sequence ID" value="KAF5355444.1"/>
    <property type="molecule type" value="Genomic_DNA"/>
</dbReference>
<evidence type="ECO:0000313" key="2">
    <source>
        <dbReference type="EMBL" id="KAF5355444.1"/>
    </source>
</evidence>
<evidence type="ECO:0000313" key="3">
    <source>
        <dbReference type="Proteomes" id="UP000559256"/>
    </source>
</evidence>
<name>A0A8H5D8C2_9AGAR</name>
<evidence type="ECO:0000256" key="1">
    <source>
        <dbReference type="SAM" id="MobiDB-lite"/>
    </source>
</evidence>
<sequence length="65" mass="6972">MSASDEWGAIFEEGAQPYSGDDTDDDIAPVWSDDEPDAPAPSKLEGKGSSSKNTALHEQHWNHSG</sequence>
<reference evidence="2 3" key="1">
    <citation type="journal article" date="2020" name="ISME J.">
        <title>Uncovering the hidden diversity of litter-decomposition mechanisms in mushroom-forming fungi.</title>
        <authorList>
            <person name="Floudas D."/>
            <person name="Bentzer J."/>
            <person name="Ahren D."/>
            <person name="Johansson T."/>
            <person name="Persson P."/>
            <person name="Tunlid A."/>
        </authorList>
    </citation>
    <scope>NUCLEOTIDE SEQUENCE [LARGE SCALE GENOMIC DNA]</scope>
    <source>
        <strain evidence="2 3">CBS 291.85</strain>
    </source>
</reference>
<gene>
    <name evidence="2" type="ORF">D9758_006396</name>
</gene>
<protein>
    <submittedName>
        <fullName evidence="2">Uncharacterized protein</fullName>
    </submittedName>
</protein>
<comment type="caution">
    <text evidence="2">The sequence shown here is derived from an EMBL/GenBank/DDBJ whole genome shotgun (WGS) entry which is preliminary data.</text>
</comment>
<organism evidence="2 3">
    <name type="scientific">Tetrapyrgos nigripes</name>
    <dbReference type="NCBI Taxonomy" id="182062"/>
    <lineage>
        <taxon>Eukaryota</taxon>
        <taxon>Fungi</taxon>
        <taxon>Dikarya</taxon>
        <taxon>Basidiomycota</taxon>
        <taxon>Agaricomycotina</taxon>
        <taxon>Agaricomycetes</taxon>
        <taxon>Agaricomycetidae</taxon>
        <taxon>Agaricales</taxon>
        <taxon>Marasmiineae</taxon>
        <taxon>Marasmiaceae</taxon>
        <taxon>Tetrapyrgos</taxon>
    </lineage>
</organism>
<accession>A0A8H5D8C2</accession>
<proteinExistence type="predicted"/>
<feature type="region of interest" description="Disordered" evidence="1">
    <location>
        <begin position="1"/>
        <end position="65"/>
    </location>
</feature>
<dbReference type="Proteomes" id="UP000559256">
    <property type="component" value="Unassembled WGS sequence"/>
</dbReference>
<feature type="compositionally biased region" description="Basic and acidic residues" evidence="1">
    <location>
        <begin position="55"/>
        <end position="65"/>
    </location>
</feature>
<dbReference type="AlphaFoldDB" id="A0A8H5D8C2"/>
<keyword evidence="3" id="KW-1185">Reference proteome</keyword>